<comment type="similarity">
    <text evidence="1">In the N-terminal section; belongs to the MIP18 family.</text>
</comment>
<dbReference type="PANTHER" id="PTHR42961:SF2">
    <property type="entry name" value="IRON-SULFUR PROTEIN NUBPL"/>
    <property type="match status" value="1"/>
</dbReference>
<evidence type="ECO:0000256" key="4">
    <source>
        <dbReference type="ARBA" id="ARBA00022741"/>
    </source>
</evidence>
<keyword evidence="8" id="KW-0378">Hydrolase</keyword>
<keyword evidence="6 8" id="KW-0408">Iron</keyword>
<keyword evidence="5 8" id="KW-0067">ATP-binding</keyword>
<evidence type="ECO:0000256" key="8">
    <source>
        <dbReference type="HAMAP-Rule" id="MF_02040"/>
    </source>
</evidence>
<evidence type="ECO:0000256" key="7">
    <source>
        <dbReference type="ARBA" id="ARBA00023014"/>
    </source>
</evidence>
<keyword evidence="4 8" id="KW-0547">Nucleotide-binding</keyword>
<dbReference type="PANTHER" id="PTHR42961">
    <property type="entry name" value="IRON-SULFUR PROTEIN NUBPL"/>
    <property type="match status" value="1"/>
</dbReference>
<dbReference type="InterPro" id="IPR027417">
    <property type="entry name" value="P-loop_NTPase"/>
</dbReference>
<keyword evidence="3 8" id="KW-0479">Metal-binding</keyword>
<evidence type="ECO:0000256" key="1">
    <source>
        <dbReference type="ARBA" id="ARBA00007352"/>
    </source>
</evidence>
<dbReference type="InterPro" id="IPR044304">
    <property type="entry name" value="NUBPL-like"/>
</dbReference>
<comment type="similarity">
    <text evidence="2">In the C-terminal section; belongs to the Mrp/NBP35 ATP-binding proteins family.</text>
</comment>
<gene>
    <name evidence="10" type="ORF">COV74_09495</name>
</gene>
<dbReference type="EMBL" id="PCVY01000072">
    <property type="protein sequence ID" value="PIQ85183.1"/>
    <property type="molecule type" value="Genomic_DNA"/>
</dbReference>
<sequence length="361" mass="38607">MLTEQEVLQALKQVEDPDLKQDIVSLGFVKNLIMTDAEVKFSIQLTTPACPVKEQLKEQSLQAVKLIAGNRVIKIDLTSDVKASAHKKAAVLPQVKNVIAVASGKGGVGKSTVAANLALALQRSGARVGLLDADIYGPSMPLMFGITASPHVNEEQQIVPIEKHGLKIMSMGFLSKDDAPVIWRGPMVHGIIQQFLTKVAWGELDYLVIDLPPGTGDAQLTLTQLAPLSGAVIVTTPQEVSLIDARKGLKMFQKVNVPILGIVENMSYYLDSNGKRIAIFGAGGGERTARELQVPFLGEIPIEPQVAAAGDQGEPIVIKIPDSAAGVAFKSVAGRVAQELSIENMKGPELPSDFKLAWKTK</sequence>
<dbReference type="GO" id="GO:0140663">
    <property type="term" value="F:ATP-dependent FeS chaperone activity"/>
    <property type="evidence" value="ECO:0007669"/>
    <property type="project" value="InterPro"/>
</dbReference>
<evidence type="ECO:0000256" key="5">
    <source>
        <dbReference type="ARBA" id="ARBA00022840"/>
    </source>
</evidence>
<dbReference type="InterPro" id="IPR034904">
    <property type="entry name" value="FSCA_dom_sf"/>
</dbReference>
<dbReference type="FunFam" id="3.40.50.300:FF:001119">
    <property type="entry name" value="Iron-sulfur cluster carrier protein"/>
    <property type="match status" value="1"/>
</dbReference>
<dbReference type="InterPro" id="IPR000808">
    <property type="entry name" value="Mrp-like_CS"/>
</dbReference>
<proteinExistence type="inferred from homology"/>
<comment type="function">
    <text evidence="8">Binds and transfers iron-sulfur (Fe-S) clusters to target apoproteins. Can hydrolyze ATP.</text>
</comment>
<dbReference type="HAMAP" id="MF_02040">
    <property type="entry name" value="Mrp_NBP35"/>
    <property type="match status" value="1"/>
</dbReference>
<dbReference type="GO" id="GO:0016887">
    <property type="term" value="F:ATP hydrolysis activity"/>
    <property type="evidence" value="ECO:0007669"/>
    <property type="project" value="UniProtKB-UniRule"/>
</dbReference>
<dbReference type="SUPFAM" id="SSF52540">
    <property type="entry name" value="P-loop containing nucleoside triphosphate hydrolases"/>
    <property type="match status" value="1"/>
</dbReference>
<keyword evidence="7 8" id="KW-0411">Iron-sulfur</keyword>
<comment type="caution">
    <text evidence="10">The sequence shown here is derived from an EMBL/GenBank/DDBJ whole genome shotgun (WGS) entry which is preliminary data.</text>
</comment>
<dbReference type="GO" id="GO:0016226">
    <property type="term" value="P:iron-sulfur cluster assembly"/>
    <property type="evidence" value="ECO:0007669"/>
    <property type="project" value="InterPro"/>
</dbReference>
<dbReference type="CDD" id="cd02037">
    <property type="entry name" value="Mrp_NBP35"/>
    <property type="match status" value="1"/>
</dbReference>
<accession>A0A2H0LL82</accession>
<dbReference type="PROSITE" id="PS01215">
    <property type="entry name" value="MRP"/>
    <property type="match status" value="1"/>
</dbReference>
<comment type="similarity">
    <text evidence="8">Belongs to the Mrp/NBP35 ATP-binding proteins family.</text>
</comment>
<feature type="binding site" evidence="8">
    <location>
        <begin position="104"/>
        <end position="111"/>
    </location>
    <ligand>
        <name>ATP</name>
        <dbReference type="ChEBI" id="CHEBI:30616"/>
    </ligand>
</feature>
<dbReference type="InterPro" id="IPR033756">
    <property type="entry name" value="YlxH/NBP35"/>
</dbReference>
<protein>
    <recommendedName>
        <fullName evidence="8">Iron-sulfur cluster carrier protein</fullName>
    </recommendedName>
</protein>
<dbReference type="GO" id="GO:0051539">
    <property type="term" value="F:4 iron, 4 sulfur cluster binding"/>
    <property type="evidence" value="ECO:0007669"/>
    <property type="project" value="TreeGrafter"/>
</dbReference>
<dbReference type="AlphaFoldDB" id="A0A2H0LL82"/>
<dbReference type="Proteomes" id="UP000230859">
    <property type="component" value="Unassembled WGS sequence"/>
</dbReference>
<feature type="domain" description="MIP18 family-like" evidence="9">
    <location>
        <begin position="4"/>
        <end position="76"/>
    </location>
</feature>
<dbReference type="Gene3D" id="3.40.50.300">
    <property type="entry name" value="P-loop containing nucleotide triphosphate hydrolases"/>
    <property type="match status" value="1"/>
</dbReference>
<dbReference type="Pfam" id="PF01883">
    <property type="entry name" value="FeS_assembly_P"/>
    <property type="match status" value="1"/>
</dbReference>
<reference evidence="10 11" key="1">
    <citation type="submission" date="2017-09" db="EMBL/GenBank/DDBJ databases">
        <title>Depth-based differentiation of microbial function through sediment-hosted aquifers and enrichment of novel symbionts in the deep terrestrial subsurface.</title>
        <authorList>
            <person name="Probst A.J."/>
            <person name="Ladd B."/>
            <person name="Jarett J.K."/>
            <person name="Geller-Mcgrath D.E."/>
            <person name="Sieber C.M."/>
            <person name="Emerson J.B."/>
            <person name="Anantharaman K."/>
            <person name="Thomas B.C."/>
            <person name="Malmstrom R."/>
            <person name="Stieglmeier M."/>
            <person name="Klingl A."/>
            <person name="Woyke T."/>
            <person name="Ryan C.M."/>
            <person name="Banfield J.F."/>
        </authorList>
    </citation>
    <scope>NUCLEOTIDE SEQUENCE [LARGE SCALE GENOMIC DNA]</scope>
    <source>
        <strain evidence="10">CG11_big_fil_rev_8_21_14_0_20_45_26</strain>
    </source>
</reference>
<dbReference type="InterPro" id="IPR019591">
    <property type="entry name" value="Mrp/NBP35_ATP-bd"/>
</dbReference>
<evidence type="ECO:0000313" key="10">
    <source>
        <dbReference type="EMBL" id="PIQ85183.1"/>
    </source>
</evidence>
<name>A0A2H0LL82_9BACT</name>
<dbReference type="Pfam" id="PF10609">
    <property type="entry name" value="ParA"/>
    <property type="match status" value="1"/>
</dbReference>
<evidence type="ECO:0000256" key="6">
    <source>
        <dbReference type="ARBA" id="ARBA00023004"/>
    </source>
</evidence>
<organism evidence="10 11">
    <name type="scientific">Candidatus Abzuiibacterium crystallinum</name>
    <dbReference type="NCBI Taxonomy" id="1974748"/>
    <lineage>
        <taxon>Bacteria</taxon>
        <taxon>Pseudomonadati</taxon>
        <taxon>Candidatus Omnitrophota</taxon>
        <taxon>Candidatus Abzuiibacterium</taxon>
    </lineage>
</organism>
<dbReference type="InterPro" id="IPR002744">
    <property type="entry name" value="MIP18-like"/>
</dbReference>
<comment type="subunit">
    <text evidence="8">Homodimer.</text>
</comment>
<dbReference type="GO" id="GO:0046872">
    <property type="term" value="F:metal ion binding"/>
    <property type="evidence" value="ECO:0007669"/>
    <property type="project" value="UniProtKB-KW"/>
</dbReference>
<dbReference type="SUPFAM" id="SSF117916">
    <property type="entry name" value="Fe-S cluster assembly (FSCA) domain-like"/>
    <property type="match status" value="1"/>
</dbReference>
<evidence type="ECO:0000259" key="9">
    <source>
        <dbReference type="Pfam" id="PF01883"/>
    </source>
</evidence>
<evidence type="ECO:0000313" key="11">
    <source>
        <dbReference type="Proteomes" id="UP000230859"/>
    </source>
</evidence>
<dbReference type="Gene3D" id="3.30.300.130">
    <property type="entry name" value="Fe-S cluster assembly (FSCA)"/>
    <property type="match status" value="1"/>
</dbReference>
<evidence type="ECO:0000256" key="2">
    <source>
        <dbReference type="ARBA" id="ARBA00008205"/>
    </source>
</evidence>
<evidence type="ECO:0000256" key="3">
    <source>
        <dbReference type="ARBA" id="ARBA00022723"/>
    </source>
</evidence>
<dbReference type="GO" id="GO:0005524">
    <property type="term" value="F:ATP binding"/>
    <property type="evidence" value="ECO:0007669"/>
    <property type="project" value="UniProtKB-UniRule"/>
</dbReference>